<dbReference type="GO" id="GO:0006281">
    <property type="term" value="P:DNA repair"/>
    <property type="evidence" value="ECO:0007669"/>
    <property type="project" value="InterPro"/>
</dbReference>
<dbReference type="InterPro" id="IPR047192">
    <property type="entry name" value="Euk_RPA1_DBD_C"/>
</dbReference>
<dbReference type="GO" id="GO:0006310">
    <property type="term" value="P:DNA recombination"/>
    <property type="evidence" value="ECO:0007669"/>
    <property type="project" value="InterPro"/>
</dbReference>
<keyword evidence="8 9" id="KW-0539">Nucleus</keyword>
<feature type="domain" description="Replication factor A C-terminal" evidence="13">
    <location>
        <begin position="498"/>
        <end position="654"/>
    </location>
</feature>
<dbReference type="InterPro" id="IPR004365">
    <property type="entry name" value="NA-bd_OB_tRNA"/>
</dbReference>
<dbReference type="InterPro" id="IPR031657">
    <property type="entry name" value="REPA_OB_2"/>
</dbReference>
<feature type="domain" description="Replication protein A OB" evidence="14">
    <location>
        <begin position="290"/>
        <end position="387"/>
    </location>
</feature>
<feature type="domain" description="Replication factor-A protein 1 N-terminal" evidence="12">
    <location>
        <begin position="1"/>
        <end position="90"/>
    </location>
</feature>
<comment type="function">
    <text evidence="9">As part of the heterotrimeric replication protein A complex (RPA/RP-A), binds and stabilizes single-stranded DNA intermediates, that form during DNA replication or upon DNA stress. It prevents their reannealing and in parallel, recruits and activates different proteins and complexes involved in DNA metabolism. Thereby, it plays an essential role both in DNA replication and the cellular response to DNA damage.</text>
</comment>
<comment type="subcellular location">
    <subcellularLocation>
        <location evidence="1">Nucleus</location>
        <location evidence="1">PML body</location>
    </subcellularLocation>
</comment>
<dbReference type="OMA" id="DQCDAFY"/>
<name>A0A8C3E800_CORMO</name>
<evidence type="ECO:0000256" key="1">
    <source>
        <dbReference type="ARBA" id="ARBA00004322"/>
    </source>
</evidence>
<evidence type="ECO:0000313" key="15">
    <source>
        <dbReference type="Ensembl" id="ENSCMUP00000016884.1"/>
    </source>
</evidence>
<keyword evidence="16" id="KW-1185">Reference proteome</keyword>
<dbReference type="SUPFAM" id="SSF50249">
    <property type="entry name" value="Nucleic acid-binding proteins"/>
    <property type="match status" value="4"/>
</dbReference>
<accession>A0A8C3E800</accession>
<dbReference type="InterPro" id="IPR013955">
    <property type="entry name" value="Rep_factor-A_C"/>
</dbReference>
<evidence type="ECO:0000256" key="5">
    <source>
        <dbReference type="ARBA" id="ARBA00022771"/>
    </source>
</evidence>
<reference evidence="15" key="3">
    <citation type="submission" date="2025-09" db="UniProtKB">
        <authorList>
            <consortium name="Ensembl"/>
        </authorList>
    </citation>
    <scope>IDENTIFICATION</scope>
</reference>
<evidence type="ECO:0000256" key="7">
    <source>
        <dbReference type="ARBA" id="ARBA00023125"/>
    </source>
</evidence>
<evidence type="ECO:0000256" key="6">
    <source>
        <dbReference type="ARBA" id="ARBA00022833"/>
    </source>
</evidence>
<keyword evidence="3 9" id="KW-0235">DNA replication</keyword>
<reference evidence="16" key="1">
    <citation type="submission" date="2019-10" db="EMBL/GenBank/DDBJ databases">
        <title>Corvus moneduloides (New Caledonian crow) genome, bCorMon1, primary haplotype.</title>
        <authorList>
            <person name="Rutz C."/>
            <person name="Fungtammasan C."/>
            <person name="Mountcastle J."/>
            <person name="Formenti G."/>
            <person name="Chow W."/>
            <person name="Howe K."/>
            <person name="Steele M.P."/>
            <person name="Fernandes J."/>
            <person name="Gilbert M.T.P."/>
            <person name="Fedrigo O."/>
            <person name="Jarvis E.D."/>
            <person name="Gemmell N."/>
        </authorList>
    </citation>
    <scope>NUCLEOTIDE SEQUENCE [LARGE SCALE GENOMIC DNA]</scope>
</reference>
<gene>
    <name evidence="15" type="primary">RPA1</name>
</gene>
<feature type="compositionally biased region" description="Polar residues" evidence="10">
    <location>
        <begin position="100"/>
        <end position="114"/>
    </location>
</feature>
<evidence type="ECO:0000256" key="8">
    <source>
        <dbReference type="ARBA" id="ARBA00023242"/>
    </source>
</evidence>
<evidence type="ECO:0000259" key="13">
    <source>
        <dbReference type="Pfam" id="PF08646"/>
    </source>
</evidence>
<evidence type="ECO:0000259" key="14">
    <source>
        <dbReference type="Pfam" id="PF16900"/>
    </source>
</evidence>
<feature type="region of interest" description="Disordered" evidence="10">
    <location>
        <begin position="95"/>
        <end position="163"/>
    </location>
</feature>
<dbReference type="FunFam" id="2.40.50.140:FF:000064">
    <property type="entry name" value="Replication protein A subunit"/>
    <property type="match status" value="1"/>
</dbReference>
<keyword evidence="5 9" id="KW-0863">Zinc-finger</keyword>
<protein>
    <recommendedName>
        <fullName evidence="9">Replication protein A subunit</fullName>
    </recommendedName>
</protein>
<comment type="similarity">
    <text evidence="2 9">Belongs to the replication factor A protein 1 family.</text>
</comment>
<dbReference type="NCBIfam" id="TIGR00617">
    <property type="entry name" value="rpa1"/>
    <property type="match status" value="1"/>
</dbReference>
<feature type="domain" description="OB" evidence="11">
    <location>
        <begin position="182"/>
        <end position="263"/>
    </location>
</feature>
<dbReference type="Pfam" id="PF01336">
    <property type="entry name" value="tRNA_anti-codon"/>
    <property type="match status" value="1"/>
</dbReference>
<dbReference type="FunFam" id="2.40.50.140:FF:000090">
    <property type="entry name" value="Replication protein A subunit"/>
    <property type="match status" value="1"/>
</dbReference>
<dbReference type="InterPro" id="IPR007199">
    <property type="entry name" value="Rep_factor-A_N"/>
</dbReference>
<evidence type="ECO:0000256" key="4">
    <source>
        <dbReference type="ARBA" id="ARBA00022723"/>
    </source>
</evidence>
<dbReference type="Pfam" id="PF04057">
    <property type="entry name" value="Rep-A_N"/>
    <property type="match status" value="1"/>
</dbReference>
<dbReference type="GO" id="GO:0008270">
    <property type="term" value="F:zinc ion binding"/>
    <property type="evidence" value="ECO:0007669"/>
    <property type="project" value="UniProtKB-KW"/>
</dbReference>
<evidence type="ECO:0000313" key="16">
    <source>
        <dbReference type="Proteomes" id="UP000694553"/>
    </source>
</evidence>
<reference evidence="15" key="2">
    <citation type="submission" date="2025-08" db="UniProtKB">
        <authorList>
            <consortium name="Ensembl"/>
        </authorList>
    </citation>
    <scope>IDENTIFICATION</scope>
</reference>
<dbReference type="Proteomes" id="UP000694553">
    <property type="component" value="Unassembled WGS sequence"/>
</dbReference>
<evidence type="ECO:0000256" key="3">
    <source>
        <dbReference type="ARBA" id="ARBA00022705"/>
    </source>
</evidence>
<dbReference type="CDD" id="cd04475">
    <property type="entry name" value="RPA1_DBD_B"/>
    <property type="match status" value="1"/>
</dbReference>
<dbReference type="PANTHER" id="PTHR47165:SF4">
    <property type="entry name" value="OS03G0429900 PROTEIN"/>
    <property type="match status" value="1"/>
</dbReference>
<dbReference type="Ensembl" id="ENSCMUT00000018117.2">
    <property type="protein sequence ID" value="ENSCMUP00000016884.1"/>
    <property type="gene ID" value="ENSCMUG00000010444.2"/>
</dbReference>
<keyword evidence="7 9" id="KW-0238">DNA-binding</keyword>
<comment type="subunit">
    <text evidence="9">Component of the heterotrimeric canonical replication protein A complex (RPA).</text>
</comment>
<dbReference type="Pfam" id="PF08646">
    <property type="entry name" value="Rep_fac-A_C"/>
    <property type="match status" value="1"/>
</dbReference>
<dbReference type="CDD" id="cd04477">
    <property type="entry name" value="RPA1N"/>
    <property type="match status" value="1"/>
</dbReference>
<dbReference type="FunFam" id="2.40.50.140:FF:000117">
    <property type="entry name" value="Replication protein A subunit"/>
    <property type="match status" value="1"/>
</dbReference>
<organism evidence="15 16">
    <name type="scientific">Corvus moneduloides</name>
    <name type="common">New Caledonian crow</name>
    <dbReference type="NCBI Taxonomy" id="1196302"/>
    <lineage>
        <taxon>Eukaryota</taxon>
        <taxon>Metazoa</taxon>
        <taxon>Chordata</taxon>
        <taxon>Craniata</taxon>
        <taxon>Vertebrata</taxon>
        <taxon>Euteleostomi</taxon>
        <taxon>Archelosauria</taxon>
        <taxon>Archosauria</taxon>
        <taxon>Dinosauria</taxon>
        <taxon>Saurischia</taxon>
        <taxon>Theropoda</taxon>
        <taxon>Coelurosauria</taxon>
        <taxon>Aves</taxon>
        <taxon>Neognathae</taxon>
        <taxon>Neoaves</taxon>
        <taxon>Telluraves</taxon>
        <taxon>Australaves</taxon>
        <taxon>Passeriformes</taxon>
        <taxon>Corvoidea</taxon>
        <taxon>Corvidae</taxon>
        <taxon>Corvus</taxon>
    </lineage>
</organism>
<keyword evidence="6 9" id="KW-0862">Zinc</keyword>
<dbReference type="FunFam" id="2.40.50.140:FF:000041">
    <property type="entry name" value="Replication protein A subunit"/>
    <property type="match status" value="1"/>
</dbReference>
<dbReference type="GO" id="GO:0006260">
    <property type="term" value="P:DNA replication"/>
    <property type="evidence" value="ECO:0007669"/>
    <property type="project" value="UniProtKB-KW"/>
</dbReference>
<keyword evidence="4 9" id="KW-0479">Metal-binding</keyword>
<evidence type="ECO:0000256" key="10">
    <source>
        <dbReference type="SAM" id="MobiDB-lite"/>
    </source>
</evidence>
<dbReference type="GO" id="GO:0003677">
    <property type="term" value="F:DNA binding"/>
    <property type="evidence" value="ECO:0007669"/>
    <property type="project" value="UniProtKB-KW"/>
</dbReference>
<evidence type="ECO:0000259" key="11">
    <source>
        <dbReference type="Pfam" id="PF01336"/>
    </source>
</evidence>
<evidence type="ECO:0000259" key="12">
    <source>
        <dbReference type="Pfam" id="PF04057"/>
    </source>
</evidence>
<dbReference type="InterPro" id="IPR012340">
    <property type="entry name" value="NA-bd_OB-fold"/>
</dbReference>
<dbReference type="Pfam" id="PF16900">
    <property type="entry name" value="REPA_OB_2"/>
    <property type="match status" value="1"/>
</dbReference>
<sequence>IMQGEDVSKPVLQVINTRAIATGTGPPRYRVLMSDGVNTLSSFMLATQLNSLVEQERLSARCICQVNRFIVNSLKDGRRVVILMDVNVMQTADQVGGTIGNPQPYNEGQGQQRSAAPAGNPAASKPQQQNGNLSGAGPAAPKYHAPSNQFGKASAPSALKTPGGSQAKVVPIASLNPYQSKWTICARVTQKGQIRTWSNSRGEGKLFSIELVDESGEIRATAFNDQADKFFPLIELNKVYYFTKGNLKTANKQYTAVKNDYEITFTNETSVVPCDDAQHLPSVQFDFVSISDLENTPKDSIVDVIGICKSYEDVTKITVKANNREVSKRNVHLMDTSGKLVTVTLWGNEAEQFDGSRQPVIAIKGARVSDFGGRSLSVLSSSTVVINPDSPEAFKLRGWYEYVYVALFQPPAEYLFLFCFLVLEQCPGRLSFLSFCMVCSPKIEVHLCGCRFDSEGQLLECASISDVRGGPAAGANTNWKTLFEAKSENLGQGDKADYFSCVGTIVHLRKENCMYQACPSQDCNKKVIDQQNGLYRCEKCDREFPNFKYRLLLLVTIADCLEYQWVTCFQDSAEFILGQNAAFLGELKEKVKHFVCIFVSRQEQAFEEVFQNANFNTYEFRIRVKLETYNDESRIKATAMDVKPVNYREYSKRLIANIRRNAQLG</sequence>
<dbReference type="GO" id="GO:0016605">
    <property type="term" value="C:PML body"/>
    <property type="evidence" value="ECO:0007669"/>
    <property type="project" value="UniProtKB-SubCell"/>
</dbReference>
<evidence type="ECO:0000256" key="9">
    <source>
        <dbReference type="RuleBase" id="RU364130"/>
    </source>
</evidence>
<proteinExistence type="inferred from homology"/>
<dbReference type="Gene3D" id="2.40.50.140">
    <property type="entry name" value="Nucleic acid-binding proteins"/>
    <property type="match status" value="4"/>
</dbReference>
<dbReference type="CDD" id="cd04476">
    <property type="entry name" value="RPA1_DBD_C"/>
    <property type="match status" value="1"/>
</dbReference>
<dbReference type="AlphaFoldDB" id="A0A8C3E800"/>
<dbReference type="PANTHER" id="PTHR47165">
    <property type="entry name" value="OS03G0429900 PROTEIN"/>
    <property type="match status" value="1"/>
</dbReference>
<dbReference type="CDD" id="cd04474">
    <property type="entry name" value="RPA1_DBD_A"/>
    <property type="match status" value="1"/>
</dbReference>
<dbReference type="InterPro" id="IPR004591">
    <property type="entry name" value="Rfa1"/>
</dbReference>
<evidence type="ECO:0000256" key="2">
    <source>
        <dbReference type="ARBA" id="ARBA00005690"/>
    </source>
</evidence>